<sequence>MCKELTTSAVVRLRPTSAKPAKARVGATVYYTAVNTILKIRGSDSPPLMLWEVLHNCHLTQNLARVKLNPCKASVQCKIGYWAR</sequence>
<evidence type="ECO:0000313" key="2">
    <source>
        <dbReference type="Proteomes" id="UP000028045"/>
    </source>
</evidence>
<accession>A0A084B3K1</accession>
<keyword evidence="2" id="KW-1185">Reference proteome</keyword>
<proteinExistence type="predicted"/>
<name>A0A084B3K1_STACB</name>
<dbReference type="EMBL" id="KL648097">
    <property type="protein sequence ID" value="KEY72130.1"/>
    <property type="molecule type" value="Genomic_DNA"/>
</dbReference>
<dbReference type="Proteomes" id="UP000028045">
    <property type="component" value="Unassembled WGS sequence"/>
</dbReference>
<dbReference type="AlphaFoldDB" id="A0A084B3K1"/>
<dbReference type="HOGENOM" id="CLU_2528941_0_0_1"/>
<evidence type="ECO:0000313" key="1">
    <source>
        <dbReference type="EMBL" id="KEY72130.1"/>
    </source>
</evidence>
<reference evidence="1 2" key="1">
    <citation type="journal article" date="2014" name="BMC Genomics">
        <title>Comparative genome sequencing reveals chemotype-specific gene clusters in the toxigenic black mold Stachybotrys.</title>
        <authorList>
            <person name="Semeiks J."/>
            <person name="Borek D."/>
            <person name="Otwinowski Z."/>
            <person name="Grishin N.V."/>
        </authorList>
    </citation>
    <scope>NUCLEOTIDE SEQUENCE [LARGE SCALE GENOMIC DNA]</scope>
    <source>
        <strain evidence="2">CBS 109288 / IBT 7711</strain>
    </source>
</reference>
<gene>
    <name evidence="1" type="ORF">S7711_10339</name>
</gene>
<organism evidence="1 2">
    <name type="scientific">Stachybotrys chartarum (strain CBS 109288 / IBT 7711)</name>
    <name type="common">Toxic black mold</name>
    <name type="synonym">Stilbospora chartarum</name>
    <dbReference type="NCBI Taxonomy" id="1280523"/>
    <lineage>
        <taxon>Eukaryota</taxon>
        <taxon>Fungi</taxon>
        <taxon>Dikarya</taxon>
        <taxon>Ascomycota</taxon>
        <taxon>Pezizomycotina</taxon>
        <taxon>Sordariomycetes</taxon>
        <taxon>Hypocreomycetidae</taxon>
        <taxon>Hypocreales</taxon>
        <taxon>Stachybotryaceae</taxon>
        <taxon>Stachybotrys</taxon>
    </lineage>
</organism>
<protein>
    <submittedName>
        <fullName evidence="1">Uncharacterized protein</fullName>
    </submittedName>
</protein>